<reference evidence="2 3" key="1">
    <citation type="submission" date="2022-09" db="EMBL/GenBank/DDBJ databases">
        <authorList>
            <person name="Palmer J.M."/>
        </authorList>
    </citation>
    <scope>NUCLEOTIDE SEQUENCE [LARGE SCALE GENOMIC DNA]</scope>
    <source>
        <strain evidence="2 3">DSM 7382</strain>
    </source>
</reference>
<evidence type="ECO:0000313" key="2">
    <source>
        <dbReference type="EMBL" id="KAK7692516.1"/>
    </source>
</evidence>
<gene>
    <name evidence="2" type="ORF">QCA50_004144</name>
</gene>
<dbReference type="SUPFAM" id="SSF49764">
    <property type="entry name" value="HSP20-like chaperones"/>
    <property type="match status" value="1"/>
</dbReference>
<dbReference type="CDD" id="cd00298">
    <property type="entry name" value="ACD_sHsps_p23-like"/>
    <property type="match status" value="1"/>
</dbReference>
<evidence type="ECO:0008006" key="4">
    <source>
        <dbReference type="Google" id="ProtNLM"/>
    </source>
</evidence>
<dbReference type="Gene3D" id="2.60.40.790">
    <property type="match status" value="1"/>
</dbReference>
<evidence type="ECO:0000313" key="3">
    <source>
        <dbReference type="Proteomes" id="UP001385951"/>
    </source>
</evidence>
<dbReference type="EMBL" id="JASBNA010000004">
    <property type="protein sequence ID" value="KAK7692516.1"/>
    <property type="molecule type" value="Genomic_DNA"/>
</dbReference>
<name>A0AAW0GI93_9APHY</name>
<feature type="compositionally biased region" description="Low complexity" evidence="1">
    <location>
        <begin position="126"/>
        <end position="135"/>
    </location>
</feature>
<keyword evidence="3" id="KW-1185">Reference proteome</keyword>
<dbReference type="AlphaFoldDB" id="A0AAW0GI93"/>
<dbReference type="InterPro" id="IPR008978">
    <property type="entry name" value="HSP20-like_chaperone"/>
</dbReference>
<feature type="compositionally biased region" description="Pro residues" evidence="1">
    <location>
        <begin position="136"/>
        <end position="150"/>
    </location>
</feature>
<feature type="compositionally biased region" description="Polar residues" evidence="1">
    <location>
        <begin position="32"/>
        <end position="42"/>
    </location>
</feature>
<protein>
    <recommendedName>
        <fullName evidence="4">SHSP domain-containing protein</fullName>
    </recommendedName>
</protein>
<comment type="caution">
    <text evidence="2">The sequence shown here is derived from an EMBL/GenBank/DDBJ whole genome shotgun (WGS) entry which is preliminary data.</text>
</comment>
<accession>A0AAW0GI93</accession>
<feature type="region of interest" description="Disordered" evidence="1">
    <location>
        <begin position="1"/>
        <end position="82"/>
    </location>
</feature>
<evidence type="ECO:0000256" key="1">
    <source>
        <dbReference type="SAM" id="MobiDB-lite"/>
    </source>
</evidence>
<sequence>MHTPYHTPPPLSGQAGAEDARDHAMQDPSPSPGLSLNISGNNAEAGPSSAWGVSVNSDVGRSTSPRMSPTRHSPWHSNRPPTPHIFGDWTQYTDDALMAAAASSHTRAFPTSHHLHHPYSRLSRRSMSPTMHSPHSYPPPTPPTILTPPPPEERDPSTPYVSFLSHGPPSEETYIAVETLPDEYTLHVRLPGYQRDAITLSTRKRRILHLVADSWEPEGGHFERRILFGYDADLSQVRAEFDGEMLRVFIQRRLWPPPPMTYWSSARD</sequence>
<feature type="compositionally biased region" description="Polar residues" evidence="1">
    <location>
        <begin position="54"/>
        <end position="71"/>
    </location>
</feature>
<proteinExistence type="predicted"/>
<feature type="region of interest" description="Disordered" evidence="1">
    <location>
        <begin position="124"/>
        <end position="158"/>
    </location>
</feature>
<organism evidence="2 3">
    <name type="scientific">Cerrena zonata</name>
    <dbReference type="NCBI Taxonomy" id="2478898"/>
    <lineage>
        <taxon>Eukaryota</taxon>
        <taxon>Fungi</taxon>
        <taxon>Dikarya</taxon>
        <taxon>Basidiomycota</taxon>
        <taxon>Agaricomycotina</taxon>
        <taxon>Agaricomycetes</taxon>
        <taxon>Polyporales</taxon>
        <taxon>Cerrenaceae</taxon>
        <taxon>Cerrena</taxon>
    </lineage>
</organism>
<dbReference type="Proteomes" id="UP001385951">
    <property type="component" value="Unassembled WGS sequence"/>
</dbReference>
<feature type="compositionally biased region" description="Pro residues" evidence="1">
    <location>
        <begin position="1"/>
        <end position="11"/>
    </location>
</feature>